<dbReference type="GO" id="GO:0008422">
    <property type="term" value="F:beta-glucosidase activity"/>
    <property type="evidence" value="ECO:0007669"/>
    <property type="project" value="TreeGrafter"/>
</dbReference>
<sequence>MATGCLKCLYTGRVSRLYTFVCVLLLTAVYIPDSNTATAEGNSSDPMADSLQENRVHWAPLSPKVTGELLKLPMKRTGSLRGDSAAGIDSLLDAIVEAMPIDKQVGQMIMAQIGSESTPSDVREKGLGALLHTAGNEIGVTNEPKTWRKVADRFYREARLSVANVKVGDRRMTIKIGAPWAIDGNHGHAIISTATIFPHMIGMSAANDPKLTETVGRITGQEMSRTGIDWVFAPMLAVTQDEANRWGRVYETFGQDPNRVANHSQAFIKGVQGSPLVPDAFLNGSGGRILATAKHWIGEGETDRGEDQGNALISEQRLHDVHARGFYGALNAGALSVMVGFNEWMSHHLTSHKYLVTDVLKTQMNFMGLVVTDWYGWESIESCELTHCNAAVNAGVDMFMAPDRGIWRNFHTNTLQAIKRGEIPKQRIHDAVKRILRVKSLLGLIFLPEDAPIKLPVRPPPRVRALGENMGGPAHRNVAREAVRKSLVLLKNERGGAGGSALPLRNDSRVLVAGHGCDSIEHQSGGWTVKWQGPRGIGNEGFGSKAHTIFGGVKGIVSKRGGKAIFAGTSADVTKAFNEQGPFDAAIMCLAEETYAEYFGDILYPAPVRLVRDGMQRAGTDRAILDKLHTIRSKMPANEAFSLTIIALTGRPLDTTREINLSDAFVVAWLPGPQGGAIADVLFGEHDFHGTLPIAWPLSACQRLTEVRNGQTGFHVGYGMRYGQKGRIGQLPHLETSLCRPDGFSLLGEGVCTDSQDKSALPSSSHVKSMEECSGKCLAEPTCQGFDITLTNPQNCRLFVNVNQTAPAFKVKREVGERCFQKDHVMQCSAIRGRASTSGDGGCCPGDCATCSSDNPDQRCNSAHAAKSGKMCHRDKQAPCNADSRLDTDDKNNYELAGIGQCDFARPAAAKNRRAIGASSLERCGEACDDTEGCLAFDFSYSPDIHTHKQCHMLFGHPTKSNGDARHRCYRKTSVGLLPDQLECANSAGVLAAASGACCSESMCGGQCGGAKCGSKPGGAKQCCENEIFASAPECKPGKTNAPCKTTGFVHGRFELLGRGKCVTGTKSGRAIVTKRRTVSAADCASLCVERQKQFVAGGLSEHNKGCSAFEWEINNPNGHCHLYHERIKEVSKVWLSRCYVMKQDTGDN</sequence>
<dbReference type="PANTHER" id="PTHR30620:SF77">
    <property type="entry name" value="LYSOSOMAL BETA GLUCOSIDASE-LIKE"/>
    <property type="match status" value="1"/>
</dbReference>
<evidence type="ECO:0000313" key="6">
    <source>
        <dbReference type="EMBL" id="CEM33839.1"/>
    </source>
</evidence>
<dbReference type="InterPro" id="IPR051915">
    <property type="entry name" value="Cellulose_Degrad_GH3"/>
</dbReference>
<dbReference type="Gene3D" id="3.20.20.300">
    <property type="entry name" value="Glycoside hydrolase, family 3, N-terminal domain"/>
    <property type="match status" value="1"/>
</dbReference>
<dbReference type="InterPro" id="IPR019800">
    <property type="entry name" value="Glyco_hydro_3_AS"/>
</dbReference>
<reference evidence="6 7" key="1">
    <citation type="submission" date="2014-11" db="EMBL/GenBank/DDBJ databases">
        <authorList>
            <person name="Zhu J."/>
            <person name="Qi W."/>
            <person name="Song R."/>
        </authorList>
    </citation>
    <scope>NUCLEOTIDE SEQUENCE [LARGE SCALE GENOMIC DNA]</scope>
</reference>
<dbReference type="InterPro" id="IPR036962">
    <property type="entry name" value="Glyco_hydro_3_N_sf"/>
</dbReference>
<dbReference type="PROSITE" id="PS00775">
    <property type="entry name" value="GLYCOSYL_HYDROL_F3"/>
    <property type="match status" value="1"/>
</dbReference>
<evidence type="ECO:0000256" key="1">
    <source>
        <dbReference type="ARBA" id="ARBA00005336"/>
    </source>
</evidence>
<gene>
    <name evidence="6" type="ORF">Vbra_22847</name>
</gene>
<dbReference type="InterPro" id="IPR003609">
    <property type="entry name" value="Pan_app"/>
</dbReference>
<keyword evidence="2 4" id="KW-0378">Hydrolase</keyword>
<dbReference type="VEuPathDB" id="CryptoDB:Vbra_22847"/>
<dbReference type="STRING" id="1169540.A0A0G4GSZ4"/>
<dbReference type="AlphaFoldDB" id="A0A0G4GSZ4"/>
<organism evidence="6 7">
    <name type="scientific">Vitrella brassicaformis (strain CCMP3155)</name>
    <dbReference type="NCBI Taxonomy" id="1169540"/>
    <lineage>
        <taxon>Eukaryota</taxon>
        <taxon>Sar</taxon>
        <taxon>Alveolata</taxon>
        <taxon>Colpodellida</taxon>
        <taxon>Vitrellaceae</taxon>
        <taxon>Vitrella</taxon>
    </lineage>
</organism>
<dbReference type="PANTHER" id="PTHR30620">
    <property type="entry name" value="PERIPLASMIC BETA-GLUCOSIDASE-RELATED"/>
    <property type="match status" value="1"/>
</dbReference>
<dbReference type="OrthoDB" id="416222at2759"/>
<dbReference type="InterPro" id="IPR036881">
    <property type="entry name" value="Glyco_hydro_3_C_sf"/>
</dbReference>
<dbReference type="InterPro" id="IPR002772">
    <property type="entry name" value="Glyco_hydro_3_C"/>
</dbReference>
<feature type="domain" description="Apple" evidence="5">
    <location>
        <begin position="739"/>
        <end position="824"/>
    </location>
</feature>
<proteinExistence type="inferred from homology"/>
<dbReference type="GO" id="GO:0009251">
    <property type="term" value="P:glucan catabolic process"/>
    <property type="evidence" value="ECO:0007669"/>
    <property type="project" value="TreeGrafter"/>
</dbReference>
<dbReference type="Gene3D" id="3.40.50.1700">
    <property type="entry name" value="Glycoside hydrolase family 3 C-terminal domain"/>
    <property type="match status" value="1"/>
</dbReference>
<evidence type="ECO:0000256" key="2">
    <source>
        <dbReference type="ARBA" id="ARBA00022801"/>
    </source>
</evidence>
<keyword evidence="7" id="KW-1185">Reference proteome</keyword>
<evidence type="ECO:0000259" key="5">
    <source>
        <dbReference type="PROSITE" id="PS50948"/>
    </source>
</evidence>
<evidence type="ECO:0000313" key="7">
    <source>
        <dbReference type="Proteomes" id="UP000041254"/>
    </source>
</evidence>
<dbReference type="PROSITE" id="PS50948">
    <property type="entry name" value="PAN"/>
    <property type="match status" value="1"/>
</dbReference>
<dbReference type="Pfam" id="PF14295">
    <property type="entry name" value="PAN_4"/>
    <property type="match status" value="2"/>
</dbReference>
<dbReference type="Pfam" id="PF01915">
    <property type="entry name" value="Glyco_hydro_3_C"/>
    <property type="match status" value="1"/>
</dbReference>
<dbReference type="Pfam" id="PF00933">
    <property type="entry name" value="Glyco_hydro_3"/>
    <property type="match status" value="1"/>
</dbReference>
<keyword evidence="3 4" id="KW-0326">Glycosidase</keyword>
<dbReference type="PhylomeDB" id="A0A0G4GSZ4"/>
<evidence type="ECO:0000256" key="4">
    <source>
        <dbReference type="RuleBase" id="RU361161"/>
    </source>
</evidence>
<dbReference type="EMBL" id="CDMY01000796">
    <property type="protein sequence ID" value="CEM33839.1"/>
    <property type="molecule type" value="Genomic_DNA"/>
</dbReference>
<evidence type="ECO:0000256" key="3">
    <source>
        <dbReference type="ARBA" id="ARBA00023295"/>
    </source>
</evidence>
<dbReference type="PRINTS" id="PR00133">
    <property type="entry name" value="GLHYDRLASE3"/>
</dbReference>
<dbReference type="Proteomes" id="UP000041254">
    <property type="component" value="Unassembled WGS sequence"/>
</dbReference>
<dbReference type="InParanoid" id="A0A0G4GSZ4"/>
<comment type="similarity">
    <text evidence="1 4">Belongs to the glycosyl hydrolase 3 family.</text>
</comment>
<dbReference type="SUPFAM" id="SSF52279">
    <property type="entry name" value="Beta-D-glucan exohydrolase, C-terminal domain"/>
    <property type="match status" value="1"/>
</dbReference>
<dbReference type="SUPFAM" id="SSF51445">
    <property type="entry name" value="(Trans)glycosidases"/>
    <property type="match status" value="1"/>
</dbReference>
<protein>
    <recommendedName>
        <fullName evidence="5">Apple domain-containing protein</fullName>
    </recommendedName>
</protein>
<accession>A0A0G4GSZ4</accession>
<dbReference type="InterPro" id="IPR017853">
    <property type="entry name" value="GH"/>
</dbReference>
<name>A0A0G4GSZ4_VITBC</name>
<dbReference type="InterPro" id="IPR001764">
    <property type="entry name" value="Glyco_hydro_3_N"/>
</dbReference>